<dbReference type="AlphaFoldDB" id="A0A0Q0CZ37"/>
<feature type="transmembrane region" description="Helical" evidence="1">
    <location>
        <begin position="162"/>
        <end position="181"/>
    </location>
</feature>
<organism evidence="2 3">
    <name type="scientific">Pseudomonas syringae pv. primulae</name>
    <dbReference type="NCBI Taxonomy" id="251707"/>
    <lineage>
        <taxon>Bacteria</taxon>
        <taxon>Pseudomonadati</taxon>
        <taxon>Pseudomonadota</taxon>
        <taxon>Gammaproteobacteria</taxon>
        <taxon>Pseudomonadales</taxon>
        <taxon>Pseudomonadaceae</taxon>
        <taxon>Pseudomonas</taxon>
    </lineage>
</organism>
<dbReference type="Proteomes" id="UP000050562">
    <property type="component" value="Unassembled WGS sequence"/>
</dbReference>
<dbReference type="PATRIC" id="fig|251707.3.peg.3101"/>
<protein>
    <submittedName>
        <fullName evidence="2">Uncharacterized protein</fullName>
    </submittedName>
</protein>
<keyword evidence="1" id="KW-0472">Membrane</keyword>
<gene>
    <name evidence="2" type="ORF">ALO52_02282</name>
</gene>
<keyword evidence="1" id="KW-1133">Transmembrane helix</keyword>
<feature type="transmembrane region" description="Helical" evidence="1">
    <location>
        <begin position="57"/>
        <end position="79"/>
    </location>
</feature>
<proteinExistence type="predicted"/>
<feature type="transmembrane region" description="Helical" evidence="1">
    <location>
        <begin position="85"/>
        <end position="104"/>
    </location>
</feature>
<sequence length="455" mass="50957">MVFFKDDCTMILLVSKFLHPYLQFIAGAALSFLQVTEGLEFSKSEFFRNHLNGFLPVAYALMLVFALLLPLVGAAAYTVGRCKGVVTFLCLLLAPGILNLFGGFPDIQYSASRFSIGGVGVLGTATGLIPLLVVATITGWSFTVLLYDTLRLTERFRQYYDHFWFLTALATAVFFVTDISATDNTKRLDEASRVASESSRYLLSQVRRYQDYCKDNGLEATKSCQWSNYSQWVIKPLADYGPSLFVEFGPASSREMYQSSRREVLSDEEVLTIRSELLEYNQKICPMVQLSKGAAQYAQLSDRCEEPPFDFCNSWPDGPEGFVDRYIANRPVAIANECIIPNLVSLRSVMPKMLESEHEAKEGKNYRWLYFLFIALAVGGKVANSSTKLAKIDDLEPLGRGVVIRDLVSLVKFLATRVAEGWGCARARALCLFQIAKGKYRDLSVWLSEKPPKAN</sequence>
<name>A0A0Q0CZ37_9PSED</name>
<dbReference type="EMBL" id="LJRC01000241">
    <property type="protein sequence ID" value="KPY32166.1"/>
    <property type="molecule type" value="Genomic_DNA"/>
</dbReference>
<keyword evidence="1" id="KW-0812">Transmembrane</keyword>
<feature type="transmembrane region" description="Helical" evidence="1">
    <location>
        <begin position="20"/>
        <end position="36"/>
    </location>
</feature>
<reference evidence="2 3" key="1">
    <citation type="submission" date="2015-09" db="EMBL/GenBank/DDBJ databases">
        <title>Genome announcement of multiple Pseudomonas syringae strains.</title>
        <authorList>
            <person name="Thakur S."/>
            <person name="Wang P.W."/>
            <person name="Gong Y."/>
            <person name="Weir B.S."/>
            <person name="Guttman D.S."/>
        </authorList>
    </citation>
    <scope>NUCLEOTIDE SEQUENCE [LARGE SCALE GENOMIC DNA]</scope>
    <source>
        <strain evidence="2 3">ICMP3956</strain>
    </source>
</reference>
<comment type="caution">
    <text evidence="2">The sequence shown here is derived from an EMBL/GenBank/DDBJ whole genome shotgun (WGS) entry which is preliminary data.</text>
</comment>
<feature type="transmembrane region" description="Helical" evidence="1">
    <location>
        <begin position="116"/>
        <end position="142"/>
    </location>
</feature>
<evidence type="ECO:0000313" key="3">
    <source>
        <dbReference type="Proteomes" id="UP000050562"/>
    </source>
</evidence>
<accession>A0A0Q0CZ37</accession>
<evidence type="ECO:0000313" key="2">
    <source>
        <dbReference type="EMBL" id="KPY32166.1"/>
    </source>
</evidence>
<evidence type="ECO:0000256" key="1">
    <source>
        <dbReference type="SAM" id="Phobius"/>
    </source>
</evidence>